<dbReference type="PROSITE" id="PS50005">
    <property type="entry name" value="TPR"/>
    <property type="match status" value="2"/>
</dbReference>
<dbReference type="Gene3D" id="1.25.40.10">
    <property type="entry name" value="Tetratricopeptide repeat domain"/>
    <property type="match status" value="1"/>
</dbReference>
<feature type="repeat" description="TPR" evidence="1">
    <location>
        <begin position="153"/>
        <end position="186"/>
    </location>
</feature>
<dbReference type="EMBL" id="JACIDK010000007">
    <property type="protein sequence ID" value="MBB3893172.1"/>
    <property type="molecule type" value="Genomic_DNA"/>
</dbReference>
<reference evidence="3 4" key="1">
    <citation type="submission" date="2020-08" db="EMBL/GenBank/DDBJ databases">
        <title>Genomic Encyclopedia of Type Strains, Phase IV (KMG-IV): sequencing the most valuable type-strain genomes for metagenomic binning, comparative biology and taxonomic classification.</title>
        <authorList>
            <person name="Goeker M."/>
        </authorList>
    </citation>
    <scope>NUCLEOTIDE SEQUENCE [LARGE SCALE GENOMIC DNA]</scope>
    <source>
        <strain evidence="3 4">DSM 21793</strain>
    </source>
</reference>
<comment type="caution">
    <text evidence="3">The sequence shown here is derived from an EMBL/GenBank/DDBJ whole genome shotgun (WGS) entry which is preliminary data.</text>
</comment>
<evidence type="ECO:0000256" key="2">
    <source>
        <dbReference type="SAM" id="SignalP"/>
    </source>
</evidence>
<dbReference type="PANTHER" id="PTHR12558:SF33">
    <property type="entry name" value="BLL7664 PROTEIN"/>
    <property type="match status" value="1"/>
</dbReference>
<evidence type="ECO:0000256" key="1">
    <source>
        <dbReference type="PROSITE-ProRule" id="PRU00339"/>
    </source>
</evidence>
<keyword evidence="2" id="KW-0732">Signal</keyword>
<feature type="repeat" description="TPR" evidence="1">
    <location>
        <begin position="85"/>
        <end position="118"/>
    </location>
</feature>
<feature type="chain" id="PRO_5032758936" evidence="2">
    <location>
        <begin position="29"/>
        <end position="286"/>
    </location>
</feature>
<dbReference type="InterPro" id="IPR011990">
    <property type="entry name" value="TPR-like_helical_dom_sf"/>
</dbReference>
<dbReference type="PANTHER" id="PTHR12558">
    <property type="entry name" value="CELL DIVISION CYCLE 16,23,27"/>
    <property type="match status" value="1"/>
</dbReference>
<gene>
    <name evidence="3" type="ORF">GGQ61_003910</name>
</gene>
<accession>A0A840A738</accession>
<protein>
    <submittedName>
        <fullName evidence="3">Flp pilus assembly protein TadD</fullName>
    </submittedName>
</protein>
<keyword evidence="1" id="KW-0802">TPR repeat</keyword>
<dbReference type="Proteomes" id="UP000530564">
    <property type="component" value="Unassembled WGS sequence"/>
</dbReference>
<evidence type="ECO:0000313" key="4">
    <source>
        <dbReference type="Proteomes" id="UP000530564"/>
    </source>
</evidence>
<dbReference type="PIRSF" id="PIRSF035836">
    <property type="entry name" value="UCP035836"/>
    <property type="match status" value="1"/>
</dbReference>
<dbReference type="AlphaFoldDB" id="A0A840A738"/>
<feature type="signal peptide" evidence="2">
    <location>
        <begin position="1"/>
        <end position="28"/>
    </location>
</feature>
<dbReference type="Pfam" id="PF13424">
    <property type="entry name" value="TPR_12"/>
    <property type="match status" value="1"/>
</dbReference>
<proteinExistence type="predicted"/>
<dbReference type="InterPro" id="IPR019734">
    <property type="entry name" value="TPR_rpt"/>
</dbReference>
<dbReference type="SMART" id="SM00028">
    <property type="entry name" value="TPR"/>
    <property type="match status" value="4"/>
</dbReference>
<name>A0A840A738_9CAUL</name>
<dbReference type="SUPFAM" id="SSF48452">
    <property type="entry name" value="TPR-like"/>
    <property type="match status" value="1"/>
</dbReference>
<keyword evidence="4" id="KW-1185">Reference proteome</keyword>
<dbReference type="InterPro" id="IPR014596">
    <property type="entry name" value="UCP035836"/>
</dbReference>
<dbReference type="RefSeq" id="WP_183776427.1">
    <property type="nucleotide sequence ID" value="NZ_JACIDK010000007.1"/>
</dbReference>
<evidence type="ECO:0000313" key="3">
    <source>
        <dbReference type="EMBL" id="MBB3893172.1"/>
    </source>
</evidence>
<sequence>MCRMSALAATALALALALTSVGASPALAFPFGKGADKAPAAEKPAAAAPAPRKATAQERAQIARLDPLARAAFWAHEAELDPNDVDAGVKLSQALRQMGNYGDAMQAAERTLIVAPNNVEALLEVARSQVGRGQGFYAIEPARQAQALSPRDWRIPSLLGVAYEQASRFDEALAAHRQALALAPDNPVALGNLGMYYASRGDTAKAEATLRQAAARPDAPIAVRQNLALVVGLAGRIDEAERLARQDLPPEMVENNLAWLRSARAPLAASGGAPSARSWESLRQTP</sequence>
<organism evidence="3 4">
    <name type="scientific">Phenylobacterium haematophilum</name>
    <dbReference type="NCBI Taxonomy" id="98513"/>
    <lineage>
        <taxon>Bacteria</taxon>
        <taxon>Pseudomonadati</taxon>
        <taxon>Pseudomonadota</taxon>
        <taxon>Alphaproteobacteria</taxon>
        <taxon>Caulobacterales</taxon>
        <taxon>Caulobacteraceae</taxon>
        <taxon>Phenylobacterium</taxon>
    </lineage>
</organism>